<accession>A0A1R2B596</accession>
<evidence type="ECO:0000313" key="3">
    <source>
        <dbReference type="EMBL" id="OMJ71800.1"/>
    </source>
</evidence>
<evidence type="ECO:0000313" key="4">
    <source>
        <dbReference type="Proteomes" id="UP000187209"/>
    </source>
</evidence>
<dbReference type="PANTHER" id="PTHR46818">
    <property type="entry name" value="DOMAIN-CONTAINING PROTEIN, PUTATIVE-RELATED"/>
    <property type="match status" value="1"/>
</dbReference>
<keyword evidence="4" id="KW-1185">Reference proteome</keyword>
<dbReference type="InterPro" id="IPR036273">
    <property type="entry name" value="CRAL/TRIO_N_dom_sf"/>
</dbReference>
<feature type="region of interest" description="Disordered" evidence="1">
    <location>
        <begin position="345"/>
        <end position="367"/>
    </location>
</feature>
<comment type="caution">
    <text evidence="3">The sequence shown here is derived from an EMBL/GenBank/DDBJ whole genome shotgun (WGS) entry which is preliminary data.</text>
</comment>
<feature type="domain" description="CRAL-TRIO" evidence="2">
    <location>
        <begin position="104"/>
        <end position="267"/>
    </location>
</feature>
<sequence>MESSIPDEVYRYWPTGEKVYKGSDKTIVRYIFYEIEFTDFELEKLEEFKKYLKLQGILSIPLSSEELIRTLIGCKFNYKKSFDAMNAAIVWRRETLPNSYDSLYPKVLSLLNSGAIYIHGRDHRYRPLIILNAGNLDLEKYSSEDYGNLICFLLEYTVKNLMVPGHVENWIIITDLNKQSLHRLPMNELKSIIKILQDNFRCRMIVNYIVNSPRTLKFIWTVLKGFIEHHTVEKIRILQESIPLEMKTHFALHQYEIKYGGTAPNATQFWPPILPPEPFEAEHEVKGAHLSKNNSIAIEEREKNEDIFFSCARNSLESFYSFTENPDNVYRGTIYSDAIGHEERQSKKFMPSSINTDPGVDREDSISQTKYEKQNSVSSYMMINDFPSGDFEPRKKKCCERCTAF</sequence>
<dbReference type="OrthoDB" id="75724at2759"/>
<dbReference type="InterPro" id="IPR001251">
    <property type="entry name" value="CRAL-TRIO_dom"/>
</dbReference>
<dbReference type="Pfam" id="PF00650">
    <property type="entry name" value="CRAL_TRIO"/>
    <property type="match status" value="1"/>
</dbReference>
<dbReference type="InterPro" id="IPR036865">
    <property type="entry name" value="CRAL-TRIO_dom_sf"/>
</dbReference>
<gene>
    <name evidence="3" type="ORF">SteCoe_29892</name>
</gene>
<reference evidence="3 4" key="1">
    <citation type="submission" date="2016-11" db="EMBL/GenBank/DDBJ databases">
        <title>The macronuclear genome of Stentor coeruleus: a giant cell with tiny introns.</title>
        <authorList>
            <person name="Slabodnick M."/>
            <person name="Ruby J.G."/>
            <person name="Reiff S.B."/>
            <person name="Swart E.C."/>
            <person name="Gosai S."/>
            <person name="Prabakaran S."/>
            <person name="Witkowska E."/>
            <person name="Larue G.E."/>
            <person name="Fisher S."/>
            <person name="Freeman R.M."/>
            <person name="Gunawardena J."/>
            <person name="Chu W."/>
            <person name="Stover N.A."/>
            <person name="Gregory B.D."/>
            <person name="Nowacki M."/>
            <person name="Derisi J."/>
            <person name="Roy S.W."/>
            <person name="Marshall W.F."/>
            <person name="Sood P."/>
        </authorList>
    </citation>
    <scope>NUCLEOTIDE SEQUENCE [LARGE SCALE GENOMIC DNA]</scope>
    <source>
        <strain evidence="3">WM001</strain>
    </source>
</reference>
<dbReference type="PANTHER" id="PTHR46818:SF1">
    <property type="entry name" value="CHROMOSOME UNDETERMINED SCAFFOLD_125, WHOLE GENOME SHOTGUN SEQUENCE"/>
    <property type="match status" value="1"/>
</dbReference>
<dbReference type="PROSITE" id="PS50191">
    <property type="entry name" value="CRAL_TRIO"/>
    <property type="match status" value="1"/>
</dbReference>
<dbReference type="Proteomes" id="UP000187209">
    <property type="component" value="Unassembled WGS sequence"/>
</dbReference>
<dbReference type="AlphaFoldDB" id="A0A1R2B596"/>
<dbReference type="SUPFAM" id="SSF46938">
    <property type="entry name" value="CRAL/TRIO N-terminal domain"/>
    <property type="match status" value="1"/>
</dbReference>
<organism evidence="3 4">
    <name type="scientific">Stentor coeruleus</name>
    <dbReference type="NCBI Taxonomy" id="5963"/>
    <lineage>
        <taxon>Eukaryota</taxon>
        <taxon>Sar</taxon>
        <taxon>Alveolata</taxon>
        <taxon>Ciliophora</taxon>
        <taxon>Postciliodesmatophora</taxon>
        <taxon>Heterotrichea</taxon>
        <taxon>Heterotrichida</taxon>
        <taxon>Stentoridae</taxon>
        <taxon>Stentor</taxon>
    </lineage>
</organism>
<evidence type="ECO:0000256" key="1">
    <source>
        <dbReference type="SAM" id="MobiDB-lite"/>
    </source>
</evidence>
<name>A0A1R2B596_9CILI</name>
<dbReference type="EMBL" id="MPUH01000955">
    <property type="protein sequence ID" value="OMJ71800.1"/>
    <property type="molecule type" value="Genomic_DNA"/>
</dbReference>
<evidence type="ECO:0000259" key="2">
    <source>
        <dbReference type="PROSITE" id="PS50191"/>
    </source>
</evidence>
<proteinExistence type="predicted"/>
<protein>
    <recommendedName>
        <fullName evidence="2">CRAL-TRIO domain-containing protein</fullName>
    </recommendedName>
</protein>
<dbReference type="CDD" id="cd00170">
    <property type="entry name" value="SEC14"/>
    <property type="match status" value="1"/>
</dbReference>
<dbReference type="SUPFAM" id="SSF52087">
    <property type="entry name" value="CRAL/TRIO domain"/>
    <property type="match status" value="1"/>
</dbReference>
<dbReference type="Gene3D" id="3.40.525.10">
    <property type="entry name" value="CRAL-TRIO lipid binding domain"/>
    <property type="match status" value="1"/>
</dbReference>
<dbReference type="SMART" id="SM00516">
    <property type="entry name" value="SEC14"/>
    <property type="match status" value="1"/>
</dbReference>